<evidence type="ECO:0000256" key="7">
    <source>
        <dbReference type="ARBA" id="ARBA00023136"/>
    </source>
</evidence>
<keyword evidence="9" id="KW-0175">Coiled coil</keyword>
<sequence>MQSTKGVEKVKILKKLDILEGGVAGVLFVGGVAVSIYGVFTRYVLNSPQAWITEIFEFMLVWSIFLGFGMALKDNRHIQVELLFDKLSFKFKRVVGCISNLIGAGFALFLAYSSVELITLTKVQATKTIDVGLPMWMTLLVLPISMFLLGIYFLFKSYKAAKGDKKELTGELEVLAREMKELSEENKKKGVGA</sequence>
<protein>
    <submittedName>
        <fullName evidence="12">TRAP transporter small permease</fullName>
    </submittedName>
</protein>
<dbReference type="EMBL" id="PISD01000016">
    <property type="protein sequence ID" value="PKG29430.1"/>
    <property type="molecule type" value="Genomic_DNA"/>
</dbReference>
<dbReference type="Pfam" id="PF04290">
    <property type="entry name" value="DctQ"/>
    <property type="match status" value="1"/>
</dbReference>
<evidence type="ECO:0000313" key="12">
    <source>
        <dbReference type="EMBL" id="PKG29430.1"/>
    </source>
</evidence>
<evidence type="ECO:0000256" key="3">
    <source>
        <dbReference type="ARBA" id="ARBA00022475"/>
    </source>
</evidence>
<evidence type="ECO:0000256" key="8">
    <source>
        <dbReference type="ARBA" id="ARBA00038436"/>
    </source>
</evidence>
<feature type="transmembrane region" description="Helical" evidence="10">
    <location>
        <begin position="93"/>
        <end position="115"/>
    </location>
</feature>
<evidence type="ECO:0000256" key="4">
    <source>
        <dbReference type="ARBA" id="ARBA00022519"/>
    </source>
</evidence>
<keyword evidence="2" id="KW-0813">Transport</keyword>
<keyword evidence="6 10" id="KW-1133">Transmembrane helix</keyword>
<accession>A0A2N0ZIT2</accession>
<name>A0A2N0ZIT2_9BACI</name>
<dbReference type="Proteomes" id="UP000233343">
    <property type="component" value="Unassembled WGS sequence"/>
</dbReference>
<comment type="caution">
    <text evidence="12">The sequence shown here is derived from an EMBL/GenBank/DDBJ whole genome shotgun (WGS) entry which is preliminary data.</text>
</comment>
<feature type="transmembrane region" description="Helical" evidence="10">
    <location>
        <begin position="135"/>
        <end position="155"/>
    </location>
</feature>
<gene>
    <name evidence="12" type="ORF">CWS20_09165</name>
</gene>
<evidence type="ECO:0000313" key="13">
    <source>
        <dbReference type="Proteomes" id="UP000233343"/>
    </source>
</evidence>
<evidence type="ECO:0000259" key="11">
    <source>
        <dbReference type="Pfam" id="PF04290"/>
    </source>
</evidence>
<evidence type="ECO:0000256" key="2">
    <source>
        <dbReference type="ARBA" id="ARBA00022448"/>
    </source>
</evidence>
<dbReference type="GO" id="GO:0022857">
    <property type="term" value="F:transmembrane transporter activity"/>
    <property type="evidence" value="ECO:0007669"/>
    <property type="project" value="TreeGrafter"/>
</dbReference>
<feature type="transmembrane region" description="Helical" evidence="10">
    <location>
        <begin position="21"/>
        <end position="45"/>
    </location>
</feature>
<keyword evidence="13" id="KW-1185">Reference proteome</keyword>
<dbReference type="InterPro" id="IPR055348">
    <property type="entry name" value="DctQ"/>
</dbReference>
<dbReference type="PANTHER" id="PTHR35011">
    <property type="entry name" value="2,3-DIKETO-L-GULONATE TRAP TRANSPORTER SMALL PERMEASE PROTEIN YIAM"/>
    <property type="match status" value="1"/>
</dbReference>
<evidence type="ECO:0000256" key="10">
    <source>
        <dbReference type="SAM" id="Phobius"/>
    </source>
</evidence>
<keyword evidence="3" id="KW-1003">Cell membrane</keyword>
<dbReference type="InterPro" id="IPR007387">
    <property type="entry name" value="TRAP_DctQ"/>
</dbReference>
<proteinExistence type="inferred from homology"/>
<dbReference type="PANTHER" id="PTHR35011:SF2">
    <property type="entry name" value="2,3-DIKETO-L-GULONATE TRAP TRANSPORTER SMALL PERMEASE PROTEIN YIAM"/>
    <property type="match status" value="1"/>
</dbReference>
<keyword evidence="5 10" id="KW-0812">Transmembrane</keyword>
<organism evidence="12 13">
    <name type="scientific">Cytobacillus horneckiae</name>
    <dbReference type="NCBI Taxonomy" id="549687"/>
    <lineage>
        <taxon>Bacteria</taxon>
        <taxon>Bacillati</taxon>
        <taxon>Bacillota</taxon>
        <taxon>Bacilli</taxon>
        <taxon>Bacillales</taxon>
        <taxon>Bacillaceae</taxon>
        <taxon>Cytobacillus</taxon>
    </lineage>
</organism>
<keyword evidence="7 10" id="KW-0472">Membrane</keyword>
<feature type="domain" description="Tripartite ATP-independent periplasmic transporters DctQ component" evidence="11">
    <location>
        <begin position="32"/>
        <end position="157"/>
    </location>
</feature>
<feature type="transmembrane region" description="Helical" evidence="10">
    <location>
        <begin position="51"/>
        <end position="72"/>
    </location>
</feature>
<evidence type="ECO:0000256" key="1">
    <source>
        <dbReference type="ARBA" id="ARBA00004429"/>
    </source>
</evidence>
<dbReference type="AlphaFoldDB" id="A0A2N0ZIT2"/>
<feature type="coiled-coil region" evidence="9">
    <location>
        <begin position="158"/>
        <end position="185"/>
    </location>
</feature>
<evidence type="ECO:0000256" key="6">
    <source>
        <dbReference type="ARBA" id="ARBA00022989"/>
    </source>
</evidence>
<reference evidence="12 13" key="1">
    <citation type="journal article" date="2010" name="Int. J. Syst. Evol. Microbiol.">
        <title>Bacillus horneckiae sp. nov., isolated from a spacecraft-assembly clean room.</title>
        <authorList>
            <person name="Vaishampayan P."/>
            <person name="Probst A."/>
            <person name="Krishnamurthi S."/>
            <person name="Ghosh S."/>
            <person name="Osman S."/>
            <person name="McDowall A."/>
            <person name="Ruckmani A."/>
            <person name="Mayilraj S."/>
            <person name="Venkateswaran K."/>
        </authorList>
    </citation>
    <scope>NUCLEOTIDE SEQUENCE [LARGE SCALE GENOMIC DNA]</scope>
    <source>
        <strain evidence="13">1PO1SC</strain>
    </source>
</reference>
<comment type="similarity">
    <text evidence="8">Belongs to the TRAP transporter small permease family.</text>
</comment>
<comment type="subcellular location">
    <subcellularLocation>
        <location evidence="1">Cell inner membrane</location>
        <topology evidence="1">Multi-pass membrane protein</topology>
    </subcellularLocation>
</comment>
<keyword evidence="4" id="KW-0997">Cell inner membrane</keyword>
<dbReference type="GO" id="GO:0015740">
    <property type="term" value="P:C4-dicarboxylate transport"/>
    <property type="evidence" value="ECO:0007669"/>
    <property type="project" value="TreeGrafter"/>
</dbReference>
<dbReference type="GO" id="GO:0005886">
    <property type="term" value="C:plasma membrane"/>
    <property type="evidence" value="ECO:0007669"/>
    <property type="project" value="UniProtKB-SubCell"/>
</dbReference>
<evidence type="ECO:0000256" key="5">
    <source>
        <dbReference type="ARBA" id="ARBA00022692"/>
    </source>
</evidence>
<evidence type="ECO:0000256" key="9">
    <source>
        <dbReference type="SAM" id="Coils"/>
    </source>
</evidence>